<keyword evidence="1 7" id="KW-0723">Serine/threonine-protein kinase</keyword>
<evidence type="ECO:0000256" key="1">
    <source>
        <dbReference type="ARBA" id="ARBA00022527"/>
    </source>
</evidence>
<dbReference type="Proteomes" id="UP000001542">
    <property type="component" value="Unassembled WGS sequence"/>
</dbReference>
<dbReference type="InterPro" id="IPR008271">
    <property type="entry name" value="Ser/Thr_kinase_AS"/>
</dbReference>
<evidence type="ECO:0000256" key="2">
    <source>
        <dbReference type="ARBA" id="ARBA00022679"/>
    </source>
</evidence>
<dbReference type="VEuPathDB" id="TrichDB:TVAG_055350"/>
<name>A2ETK3_TRIV3</name>
<dbReference type="PANTHER" id="PTHR24346">
    <property type="entry name" value="MAP/MICROTUBULE AFFINITY-REGULATING KINASE"/>
    <property type="match status" value="1"/>
</dbReference>
<reference evidence="9" key="1">
    <citation type="submission" date="2006-10" db="EMBL/GenBank/DDBJ databases">
        <authorList>
            <person name="Amadeo P."/>
            <person name="Zhao Q."/>
            <person name="Wortman J."/>
            <person name="Fraser-Liggett C."/>
            <person name="Carlton J."/>
        </authorList>
    </citation>
    <scope>NUCLEOTIDE SEQUENCE</scope>
    <source>
        <strain evidence="9">G3</strain>
    </source>
</reference>
<dbReference type="eggNOG" id="KOG0588">
    <property type="taxonomic scope" value="Eukaryota"/>
</dbReference>
<dbReference type="AlphaFoldDB" id="A2ETK3"/>
<dbReference type="Pfam" id="PF00069">
    <property type="entry name" value="Pkinase"/>
    <property type="match status" value="1"/>
</dbReference>
<dbReference type="InterPro" id="IPR011009">
    <property type="entry name" value="Kinase-like_dom_sf"/>
</dbReference>
<keyword evidence="10" id="KW-1185">Reference proteome</keyword>
<dbReference type="KEGG" id="tva:4761898"/>
<dbReference type="GO" id="GO:0005524">
    <property type="term" value="F:ATP binding"/>
    <property type="evidence" value="ECO:0007669"/>
    <property type="project" value="UniProtKB-UniRule"/>
</dbReference>
<dbReference type="PANTHER" id="PTHR24346:SF82">
    <property type="entry name" value="KP78A-RELATED"/>
    <property type="match status" value="1"/>
</dbReference>
<proteinExistence type="inferred from homology"/>
<keyword evidence="4 9" id="KW-0418">Kinase</keyword>
<keyword evidence="2" id="KW-0808">Transferase</keyword>
<dbReference type="STRING" id="5722.A2ETK3"/>
<dbReference type="SMR" id="A2ETK3"/>
<evidence type="ECO:0000256" key="6">
    <source>
        <dbReference type="PROSITE-ProRule" id="PRU10141"/>
    </source>
</evidence>
<dbReference type="FunFam" id="3.30.200.20:FF:000003">
    <property type="entry name" value="Non-specific serine/threonine protein kinase"/>
    <property type="match status" value="1"/>
</dbReference>
<feature type="domain" description="Protein kinase" evidence="8">
    <location>
        <begin position="10"/>
        <end position="262"/>
    </location>
</feature>
<dbReference type="PROSITE" id="PS00107">
    <property type="entry name" value="PROTEIN_KINASE_ATP"/>
    <property type="match status" value="1"/>
</dbReference>
<dbReference type="VEuPathDB" id="TrichDB:TVAGG3_0007630"/>
<protein>
    <submittedName>
        <fullName evidence="9">CAMK family protein kinase</fullName>
    </submittedName>
</protein>
<dbReference type="FunFam" id="1.10.510.10:FF:000777">
    <property type="entry name" value="CAMK family protein kinase"/>
    <property type="match status" value="1"/>
</dbReference>
<dbReference type="FunCoup" id="A2ETK3">
    <property type="interactions" value="352"/>
</dbReference>
<evidence type="ECO:0000256" key="7">
    <source>
        <dbReference type="RuleBase" id="RU000304"/>
    </source>
</evidence>
<evidence type="ECO:0000313" key="10">
    <source>
        <dbReference type="Proteomes" id="UP000001542"/>
    </source>
</evidence>
<evidence type="ECO:0000256" key="3">
    <source>
        <dbReference type="ARBA" id="ARBA00022741"/>
    </source>
</evidence>
<keyword evidence="5 6" id="KW-0067">ATP-binding</keyword>
<evidence type="ECO:0000256" key="4">
    <source>
        <dbReference type="ARBA" id="ARBA00022777"/>
    </source>
</evidence>
<dbReference type="InterPro" id="IPR017441">
    <property type="entry name" value="Protein_kinase_ATP_BS"/>
</dbReference>
<comment type="similarity">
    <text evidence="7">Belongs to the protein kinase superfamily.</text>
</comment>
<dbReference type="SMART" id="SM00220">
    <property type="entry name" value="S_TKc"/>
    <property type="match status" value="1"/>
</dbReference>
<dbReference type="InterPro" id="IPR000719">
    <property type="entry name" value="Prot_kinase_dom"/>
</dbReference>
<dbReference type="OMA" id="HRRLICH"/>
<accession>A2ETK3</accession>
<dbReference type="PROSITE" id="PS50011">
    <property type="entry name" value="PROTEIN_KINASE_DOM"/>
    <property type="match status" value="1"/>
</dbReference>
<dbReference type="GO" id="GO:0004674">
    <property type="term" value="F:protein serine/threonine kinase activity"/>
    <property type="evidence" value="ECO:0000318"/>
    <property type="project" value="GO_Central"/>
</dbReference>
<dbReference type="GO" id="GO:0051726">
    <property type="term" value="P:regulation of cell cycle"/>
    <property type="evidence" value="ECO:0000318"/>
    <property type="project" value="GO_Central"/>
</dbReference>
<organism evidence="9 10">
    <name type="scientific">Trichomonas vaginalis (strain ATCC PRA-98 / G3)</name>
    <dbReference type="NCBI Taxonomy" id="412133"/>
    <lineage>
        <taxon>Eukaryota</taxon>
        <taxon>Metamonada</taxon>
        <taxon>Parabasalia</taxon>
        <taxon>Trichomonadida</taxon>
        <taxon>Trichomonadidae</taxon>
        <taxon>Trichomonas</taxon>
    </lineage>
</organism>
<evidence type="ECO:0000313" key="9">
    <source>
        <dbReference type="EMBL" id="EAY04049.1"/>
    </source>
</evidence>
<dbReference type="PROSITE" id="PS00108">
    <property type="entry name" value="PROTEIN_KINASE_ST"/>
    <property type="match status" value="1"/>
</dbReference>
<keyword evidence="3 6" id="KW-0547">Nucleotide-binding</keyword>
<evidence type="ECO:0000256" key="5">
    <source>
        <dbReference type="ARBA" id="ARBA00022840"/>
    </source>
</evidence>
<dbReference type="SUPFAM" id="SSF56112">
    <property type="entry name" value="Protein kinase-like (PK-like)"/>
    <property type="match status" value="1"/>
</dbReference>
<dbReference type="EMBL" id="DS113487">
    <property type="protein sequence ID" value="EAY04049.1"/>
    <property type="molecule type" value="Genomic_DNA"/>
</dbReference>
<dbReference type="OrthoDB" id="504170at2759"/>
<sequence length="498" mass="56265">MDDSPMIGDYKLIRTLGKGISGKVKLAMNTKNGEEVAIKIIKKSSFDQRPDLNQKIQRETTLMKLIDHPHLLGLIEVLESPRHLYIITEYASKGELFDYLVEKRFLPQPEAVKFFRQIIYGLEYLHSLGICHRDLKPENILLDSNYNVKIADFGFARFVQSNIAETSCGSPHYAAPEVIRGLPYEGKKADIWSCGVIFYALLAGYLPFDDPNIRTLLAKVKRGVYSMPKTFTAEAKALINGMLQIDPKNRFTIQQIKESPIFREGLNPEYVLPAPPPTPNFTEPIPESQIDDQILDILYKIGYTDAEVLRKELTSDEAALSKVFYRMATSRISIEQLNWDGTDTSPKFFDTIECEPTKQAFVNGVGPFHRMTGSPQSLTRDGPMSLAVRPDWDAVVPQGTDVLMDQTLQHESIEQEEAMLVCQKTCNNLNMKWFHPDDFTIFARSVDKGTFIEVDSYRSGDGCVMEVHLCGGSADIFNAFVEHVAELLDQESKDEESI</sequence>
<evidence type="ECO:0000259" key="8">
    <source>
        <dbReference type="PROSITE" id="PS50011"/>
    </source>
</evidence>
<feature type="binding site" evidence="6">
    <location>
        <position position="43"/>
    </location>
    <ligand>
        <name>ATP</name>
        <dbReference type="ChEBI" id="CHEBI:30616"/>
    </ligand>
</feature>
<gene>
    <name evidence="9" type="ORF">TVAG_055350</name>
</gene>
<dbReference type="Gene3D" id="1.10.510.10">
    <property type="entry name" value="Transferase(Phosphotransferase) domain 1"/>
    <property type="match status" value="1"/>
</dbReference>
<dbReference type="RefSeq" id="XP_001316272.1">
    <property type="nucleotide sequence ID" value="XM_001316237.1"/>
</dbReference>
<reference evidence="9" key="2">
    <citation type="journal article" date="2007" name="Science">
        <title>Draft genome sequence of the sexually transmitted pathogen Trichomonas vaginalis.</title>
        <authorList>
            <person name="Carlton J.M."/>
            <person name="Hirt R.P."/>
            <person name="Silva J.C."/>
            <person name="Delcher A.L."/>
            <person name="Schatz M."/>
            <person name="Zhao Q."/>
            <person name="Wortman J.R."/>
            <person name="Bidwell S.L."/>
            <person name="Alsmark U.C.M."/>
            <person name="Besteiro S."/>
            <person name="Sicheritz-Ponten T."/>
            <person name="Noel C.J."/>
            <person name="Dacks J.B."/>
            <person name="Foster P.G."/>
            <person name="Simillion C."/>
            <person name="Van de Peer Y."/>
            <person name="Miranda-Saavedra D."/>
            <person name="Barton G.J."/>
            <person name="Westrop G.D."/>
            <person name="Mueller S."/>
            <person name="Dessi D."/>
            <person name="Fiori P.L."/>
            <person name="Ren Q."/>
            <person name="Paulsen I."/>
            <person name="Zhang H."/>
            <person name="Bastida-Corcuera F.D."/>
            <person name="Simoes-Barbosa A."/>
            <person name="Brown M.T."/>
            <person name="Hayes R.D."/>
            <person name="Mukherjee M."/>
            <person name="Okumura C.Y."/>
            <person name="Schneider R."/>
            <person name="Smith A.J."/>
            <person name="Vanacova S."/>
            <person name="Villalvazo M."/>
            <person name="Haas B.J."/>
            <person name="Pertea M."/>
            <person name="Feldblyum T.V."/>
            <person name="Utterback T.R."/>
            <person name="Shu C.L."/>
            <person name="Osoegawa K."/>
            <person name="de Jong P.J."/>
            <person name="Hrdy I."/>
            <person name="Horvathova L."/>
            <person name="Zubacova Z."/>
            <person name="Dolezal P."/>
            <person name="Malik S.B."/>
            <person name="Logsdon J.M. Jr."/>
            <person name="Henze K."/>
            <person name="Gupta A."/>
            <person name="Wang C.C."/>
            <person name="Dunne R.L."/>
            <person name="Upcroft J.A."/>
            <person name="Upcroft P."/>
            <person name="White O."/>
            <person name="Salzberg S.L."/>
            <person name="Tang P."/>
            <person name="Chiu C.-H."/>
            <person name="Lee Y.-S."/>
            <person name="Embley T.M."/>
            <person name="Coombs G.H."/>
            <person name="Mottram J.C."/>
            <person name="Tachezy J."/>
            <person name="Fraser-Liggett C.M."/>
            <person name="Johnson P.J."/>
        </authorList>
    </citation>
    <scope>NUCLEOTIDE SEQUENCE [LARGE SCALE GENOMIC DNA]</scope>
    <source>
        <strain evidence="9">G3</strain>
    </source>
</reference>
<dbReference type="InParanoid" id="A2ETK3"/>